<feature type="region of interest" description="Disordered" evidence="1">
    <location>
        <begin position="217"/>
        <end position="244"/>
    </location>
</feature>
<feature type="region of interest" description="Disordered" evidence="1">
    <location>
        <begin position="1"/>
        <end position="58"/>
    </location>
</feature>
<protein>
    <submittedName>
        <fullName evidence="3">Unnamed protein product</fullName>
    </submittedName>
</protein>
<dbReference type="PANTHER" id="PTHR42841">
    <property type="entry name" value="AMINE OXIDASE"/>
    <property type="match status" value="1"/>
</dbReference>
<feature type="compositionally biased region" description="Basic and acidic residues" evidence="1">
    <location>
        <begin position="38"/>
        <end position="58"/>
    </location>
</feature>
<dbReference type="EMBL" id="BSXW01000277">
    <property type="protein sequence ID" value="GMF17285.1"/>
    <property type="molecule type" value="Genomic_DNA"/>
</dbReference>
<dbReference type="InterPro" id="IPR036188">
    <property type="entry name" value="FAD/NAD-bd_sf"/>
</dbReference>
<feature type="compositionally biased region" description="Basic and acidic residues" evidence="1">
    <location>
        <begin position="542"/>
        <end position="554"/>
    </location>
</feature>
<evidence type="ECO:0000256" key="1">
    <source>
        <dbReference type="SAM" id="MobiDB-lite"/>
    </source>
</evidence>
<evidence type="ECO:0000313" key="4">
    <source>
        <dbReference type="Proteomes" id="UP001165083"/>
    </source>
</evidence>
<feature type="compositionally biased region" description="Acidic residues" evidence="1">
    <location>
        <begin position="167"/>
        <end position="185"/>
    </location>
</feature>
<reference evidence="3" key="1">
    <citation type="submission" date="2023-04" db="EMBL/GenBank/DDBJ databases">
        <title>Phytophthora lilii NBRC 32176.</title>
        <authorList>
            <person name="Ichikawa N."/>
            <person name="Sato H."/>
            <person name="Tonouchi N."/>
        </authorList>
    </citation>
    <scope>NUCLEOTIDE SEQUENCE</scope>
    <source>
        <strain evidence="3">NBRC 32176</strain>
    </source>
</reference>
<dbReference type="AlphaFoldDB" id="A0A9W6WUJ1"/>
<feature type="region of interest" description="Disordered" evidence="1">
    <location>
        <begin position="542"/>
        <end position="568"/>
    </location>
</feature>
<feature type="domain" description="[F-actin]-monooxygenase MICAL1-3-like Rossman" evidence="2">
    <location>
        <begin position="828"/>
        <end position="930"/>
    </location>
</feature>
<feature type="compositionally biased region" description="Polar residues" evidence="1">
    <location>
        <begin position="22"/>
        <end position="36"/>
    </location>
</feature>
<sequence>MADLDSHSSSSSDGGGDVFLSPRSSVASKRSVQSVPTVREEDGQPETEPHDYDVRRSTLSRRETWIGEGLIDASGLEAIDRLSDVAYAEIVKESLAVHRDAPATEADAAAAAADAKATKLSEFLTQTYPAEGDATKKSTQRRRKLLDFLANDVGERYLNGVYKEEDREAGEDETGLDELISDSDDEPKFQHAEDLHTLSNRSARANSRLLAFLAQEKKDKRHHSDGNQSFSSAHSAPASSEPHNKFVTKVVPQKSRTMLFNPGEVDSTQLSQIVAEEAERKQKARADKELARQKVRQFLIEEEREAVKRKGSGNEATIKSVDESTVRRETVVDDYGKVNLLDYLDRVVDDGHRSRTGGSVPSEMDDSGPPSETSSPRSLASSLEADTTTSFTQGDEVVTQPAPSTLSGMGSRFAQFLHRGGSSNGTEDTNTPRARRLLPPSPFHSKASNEKMSLEAAFHASKPPEPIAPAVYGATSARMTPLLATLDQITHTCQKNELSEVSIARISTLLASINQIVRDDVQKHRGQPNRVVRRLSGAHWVKSEQELHEQEKPRRAPMPPPKPVAEIPREPAPVVTASATVDNAKVKAGPGVLNAFKAFDAAQNLIETLSSFNKLLTECGLSGVKVDEPWRVYNHIKSAVYSKLSFRQKQLFKLLDARFNLDVYKRKPAAKKRVCIIGAGPVGLRAAVETALLGGQVVVLEKRKHFSRENILHLWPWVVQDLTALGAKVFFPSFCHSTAYFHVGTRQLQVILLKVALLVGVTVYSSTAFESVIAPNSEESDNKPFYTVATQPQIPWMEFTAVLGASGTNDKLAEPAGINRFVFSRKEALGIVCYFPNLGTTEEKKVTEFSWTIQFKQQMFAKMREIGVDLENIVYYRGEMHYLVMTPKRQNLLEQKVLKVNHPEPQDLVHDENINKSTLHEYVKRVVAFLGIPKKAEFSRIRMFDFSSRTRADKAASILTSQGKKLYVGLIGDSLIEPFWPEGVGTCRGFLGALDGVWMVAQIGKKADEQLLADREMAYRVIQHVSGFRRDDLQKNVRKYTVDPKSRYTVKFPQLC</sequence>
<name>A0A9W6WUJ1_9STRA</name>
<dbReference type="InterPro" id="IPR057494">
    <property type="entry name" value="Rossman_Mical"/>
</dbReference>
<evidence type="ECO:0000259" key="2">
    <source>
        <dbReference type="Pfam" id="PF25413"/>
    </source>
</evidence>
<organism evidence="3 4">
    <name type="scientific">Phytophthora lilii</name>
    <dbReference type="NCBI Taxonomy" id="2077276"/>
    <lineage>
        <taxon>Eukaryota</taxon>
        <taxon>Sar</taxon>
        <taxon>Stramenopiles</taxon>
        <taxon>Oomycota</taxon>
        <taxon>Peronosporomycetes</taxon>
        <taxon>Peronosporales</taxon>
        <taxon>Peronosporaceae</taxon>
        <taxon>Phytophthora</taxon>
    </lineage>
</organism>
<feature type="compositionally biased region" description="Polar residues" evidence="1">
    <location>
        <begin position="370"/>
        <end position="393"/>
    </location>
</feature>
<dbReference type="Proteomes" id="UP001165083">
    <property type="component" value="Unassembled WGS sequence"/>
</dbReference>
<dbReference type="Pfam" id="PF25413">
    <property type="entry name" value="Rossman_Mical"/>
    <property type="match status" value="1"/>
</dbReference>
<dbReference type="Gene3D" id="3.50.50.60">
    <property type="entry name" value="FAD/NAD(P)-binding domain"/>
    <property type="match status" value="1"/>
</dbReference>
<feature type="region of interest" description="Disordered" evidence="1">
    <location>
        <begin position="350"/>
        <end position="447"/>
    </location>
</feature>
<keyword evidence="4" id="KW-1185">Reference proteome</keyword>
<dbReference type="SUPFAM" id="SSF51905">
    <property type="entry name" value="FAD/NAD(P)-binding domain"/>
    <property type="match status" value="1"/>
</dbReference>
<gene>
    <name evidence="3" type="ORF">Plil01_000629900</name>
</gene>
<evidence type="ECO:0000313" key="3">
    <source>
        <dbReference type="EMBL" id="GMF17285.1"/>
    </source>
</evidence>
<comment type="caution">
    <text evidence="3">The sequence shown here is derived from an EMBL/GenBank/DDBJ whole genome shotgun (WGS) entry which is preliminary data.</text>
</comment>
<feature type="region of interest" description="Disordered" evidence="1">
    <location>
        <begin position="162"/>
        <end position="187"/>
    </location>
</feature>
<feature type="compositionally biased region" description="Low complexity" evidence="1">
    <location>
        <begin position="229"/>
        <end position="240"/>
    </location>
</feature>
<accession>A0A9W6WUJ1</accession>
<proteinExistence type="predicted"/>
<dbReference type="OrthoDB" id="20799at2759"/>